<name>A0A1X2GW55_9FUNG</name>
<feature type="compositionally biased region" description="Basic and acidic residues" evidence="1">
    <location>
        <begin position="1"/>
        <end position="12"/>
    </location>
</feature>
<feature type="region of interest" description="Disordered" evidence="1">
    <location>
        <begin position="67"/>
        <end position="102"/>
    </location>
</feature>
<sequence length="133" mass="15409">MASQEKWKDIKSMHGQLKGKKKKRKREEEIRQGGYLLASVAQKPQPFRKLTKKLNFFFCRARHWETPKRNGRKTSETNQNASPPEKTTALSSSLDQDPPPTVVRAWHRCKSDKRLWHTAASILRPTTWVASVV</sequence>
<evidence type="ECO:0000313" key="2">
    <source>
        <dbReference type="EMBL" id="ORX62283.1"/>
    </source>
</evidence>
<keyword evidence="3" id="KW-1185">Reference proteome</keyword>
<reference evidence="2 3" key="1">
    <citation type="submission" date="2016-07" db="EMBL/GenBank/DDBJ databases">
        <title>Pervasive Adenine N6-methylation of Active Genes in Fungi.</title>
        <authorList>
            <consortium name="DOE Joint Genome Institute"/>
            <person name="Mondo S.J."/>
            <person name="Dannebaum R.O."/>
            <person name="Kuo R.C."/>
            <person name="Labutti K."/>
            <person name="Haridas S."/>
            <person name="Kuo A."/>
            <person name="Salamov A."/>
            <person name="Ahrendt S.R."/>
            <person name="Lipzen A."/>
            <person name="Sullivan W."/>
            <person name="Andreopoulos W.B."/>
            <person name="Clum A."/>
            <person name="Lindquist E."/>
            <person name="Daum C."/>
            <person name="Ramamoorthy G.K."/>
            <person name="Gryganskyi A."/>
            <person name="Culley D."/>
            <person name="Magnuson J.K."/>
            <person name="James T.Y."/>
            <person name="O'Malley M.A."/>
            <person name="Stajich J.E."/>
            <person name="Spatafora J.W."/>
            <person name="Visel A."/>
            <person name="Grigoriev I.V."/>
        </authorList>
    </citation>
    <scope>NUCLEOTIDE SEQUENCE [LARGE SCALE GENOMIC DNA]</scope>
    <source>
        <strain evidence="2 3">NRRL 3301</strain>
    </source>
</reference>
<evidence type="ECO:0000256" key="1">
    <source>
        <dbReference type="SAM" id="MobiDB-lite"/>
    </source>
</evidence>
<dbReference type="Proteomes" id="UP000242146">
    <property type="component" value="Unassembled WGS sequence"/>
</dbReference>
<feature type="region of interest" description="Disordered" evidence="1">
    <location>
        <begin position="1"/>
        <end position="34"/>
    </location>
</feature>
<comment type="caution">
    <text evidence="2">The sequence shown here is derived from an EMBL/GenBank/DDBJ whole genome shotgun (WGS) entry which is preliminary data.</text>
</comment>
<proteinExistence type="predicted"/>
<evidence type="ECO:0000313" key="3">
    <source>
        <dbReference type="Proteomes" id="UP000242146"/>
    </source>
</evidence>
<gene>
    <name evidence="2" type="ORF">DM01DRAFT_1075952</name>
</gene>
<dbReference type="AlphaFoldDB" id="A0A1X2GW55"/>
<accession>A0A1X2GW55</accession>
<organism evidence="2 3">
    <name type="scientific">Hesseltinella vesiculosa</name>
    <dbReference type="NCBI Taxonomy" id="101127"/>
    <lineage>
        <taxon>Eukaryota</taxon>
        <taxon>Fungi</taxon>
        <taxon>Fungi incertae sedis</taxon>
        <taxon>Mucoromycota</taxon>
        <taxon>Mucoromycotina</taxon>
        <taxon>Mucoromycetes</taxon>
        <taxon>Mucorales</taxon>
        <taxon>Cunninghamellaceae</taxon>
        <taxon>Hesseltinella</taxon>
    </lineage>
</organism>
<dbReference type="EMBL" id="MCGT01000002">
    <property type="protein sequence ID" value="ORX62283.1"/>
    <property type="molecule type" value="Genomic_DNA"/>
</dbReference>
<protein>
    <submittedName>
        <fullName evidence="2">Uncharacterized protein</fullName>
    </submittedName>
</protein>